<organism evidence="1 2">
    <name type="scientific">Bradyrhizobium ottawaense</name>
    <dbReference type="NCBI Taxonomy" id="931866"/>
    <lineage>
        <taxon>Bacteria</taxon>
        <taxon>Pseudomonadati</taxon>
        <taxon>Pseudomonadota</taxon>
        <taxon>Alphaproteobacteria</taxon>
        <taxon>Hyphomicrobiales</taxon>
        <taxon>Nitrobacteraceae</taxon>
        <taxon>Bradyrhizobium</taxon>
    </lineage>
</organism>
<dbReference type="AlphaFoldDB" id="A0A2U8PJF6"/>
<evidence type="ECO:0000313" key="1">
    <source>
        <dbReference type="EMBL" id="AWL97895.1"/>
    </source>
</evidence>
<reference evidence="1 2" key="1">
    <citation type="journal article" date="2014" name="Int. J. Syst. Evol. Microbiol.">
        <title>Bradyrhizobium ottawaense sp. nov., a symbiotic nitrogen fixing bacterium from root nodules of soybeans in Canada.</title>
        <authorList>
            <person name="Yu X."/>
            <person name="Cloutier S."/>
            <person name="Tambong J.T."/>
            <person name="Bromfield E.S."/>
        </authorList>
    </citation>
    <scope>NUCLEOTIDE SEQUENCE [LARGE SCALE GENOMIC DNA]</scope>
    <source>
        <strain evidence="1 2">OO99</strain>
    </source>
</reference>
<protein>
    <submittedName>
        <fullName evidence="1">Uncharacterized protein</fullName>
    </submittedName>
</protein>
<dbReference type="OrthoDB" id="7343596at2"/>
<gene>
    <name evidence="1" type="ORF">CIT37_04810</name>
</gene>
<dbReference type="Proteomes" id="UP000215703">
    <property type="component" value="Chromosome"/>
</dbReference>
<proteinExistence type="predicted"/>
<dbReference type="KEGG" id="bot:CIT37_04810"/>
<name>A0A2U8PJF6_9BRAD</name>
<evidence type="ECO:0000313" key="2">
    <source>
        <dbReference type="Proteomes" id="UP000215703"/>
    </source>
</evidence>
<reference evidence="1 2" key="2">
    <citation type="journal article" date="2017" name="Syst. Appl. Microbiol.">
        <title>Soybeans inoculated with root zone soils of Canadian native legumes harbour diverse and novel Bradyrhizobium spp. that possess agricultural potential.</title>
        <authorList>
            <person name="Bromfield E.S.P."/>
            <person name="Cloutier S."/>
            <person name="Tambong J.T."/>
            <person name="Tran Thi T.V."/>
        </authorList>
    </citation>
    <scope>NUCLEOTIDE SEQUENCE [LARGE SCALE GENOMIC DNA]</scope>
    <source>
        <strain evidence="1 2">OO99</strain>
    </source>
</reference>
<sequence length="239" mass="26785">MPATGAFSFRASLNAATQATAGNLHRIWLRQRVGEEHRSRTDLMTAIENTALGRLEKESRLLNAVFKGATTKPGRFGFRGDVALKFQTQVADEKRPPDYSIEQVLTIAQNGERTIPVLAGYLHSFAYLVDVATVLDGALSPIGSYFIFCNNIDLLAKYRVKLGDINFHVLPCDESTVWKEMMDLVGLNKDDIKKLDPAGKLDYLLDATRDLDLSYEEISYDDGLKRMEAVKNRNENRPV</sequence>
<accession>A0A2U8PJF6</accession>
<dbReference type="EMBL" id="CP029425">
    <property type="protein sequence ID" value="AWL97895.1"/>
    <property type="molecule type" value="Genomic_DNA"/>
</dbReference>